<evidence type="ECO:0000313" key="4">
    <source>
        <dbReference type="Proteomes" id="UP000001645"/>
    </source>
</evidence>
<keyword evidence="2" id="KW-0472">Membrane</keyword>
<sequence length="87" mass="9890">MAFVKSGWLLQQNFQPPEGKQRDCSLQIVCWDGKIINLCAESADDYSNFLNLSSSYKRYCKSEGDLALDMLAEAVTRMALGLLFWVF</sequence>
<organism evidence="3 4">
    <name type="scientific">Meleagris gallopavo</name>
    <name type="common">Wild turkey</name>
    <dbReference type="NCBI Taxonomy" id="9103"/>
    <lineage>
        <taxon>Eukaryota</taxon>
        <taxon>Metazoa</taxon>
        <taxon>Chordata</taxon>
        <taxon>Craniata</taxon>
        <taxon>Vertebrata</taxon>
        <taxon>Euteleostomi</taxon>
        <taxon>Archelosauria</taxon>
        <taxon>Archosauria</taxon>
        <taxon>Dinosauria</taxon>
        <taxon>Saurischia</taxon>
        <taxon>Theropoda</taxon>
        <taxon>Coelurosauria</taxon>
        <taxon>Aves</taxon>
        <taxon>Neognathae</taxon>
        <taxon>Galloanserae</taxon>
        <taxon>Galliformes</taxon>
        <taxon>Phasianidae</taxon>
        <taxon>Meleagridinae</taxon>
        <taxon>Meleagris</taxon>
    </lineage>
</organism>
<dbReference type="PANTHER" id="PTHR14309:SF8">
    <property type="entry name" value="PLECKSTRIN HOMOLOGY DOMAIN-CONTAINING FAMILY B MEMBER 2"/>
    <property type="match status" value="1"/>
</dbReference>
<dbReference type="InterPro" id="IPR039680">
    <property type="entry name" value="PLEKHB1/2"/>
</dbReference>
<dbReference type="Ensembl" id="ENSMGAT00000026722.1">
    <property type="protein sequence ID" value="ENSMGAP00000030586.1"/>
    <property type="gene ID" value="ENSMGAG00000020088.1"/>
</dbReference>
<comment type="subcellular location">
    <subcellularLocation>
        <location evidence="1">Membrane</location>
    </subcellularLocation>
</comment>
<protein>
    <submittedName>
        <fullName evidence="3">Uncharacterized protein</fullName>
    </submittedName>
</protein>
<evidence type="ECO:0000256" key="2">
    <source>
        <dbReference type="ARBA" id="ARBA00023136"/>
    </source>
</evidence>
<proteinExistence type="predicted"/>
<dbReference type="PANTHER" id="PTHR14309">
    <property type="entry name" value="EXPRESSED PROTEIN"/>
    <property type="match status" value="1"/>
</dbReference>
<evidence type="ECO:0000313" key="3">
    <source>
        <dbReference type="Ensembl" id="ENSMGAP00000030586.1"/>
    </source>
</evidence>
<reference evidence="3 4" key="1">
    <citation type="journal article" date="2010" name="PLoS Biol.">
        <title>Multi-platform next-generation sequencing of the domestic turkey (Meleagris gallopavo): genome assembly and analysis.</title>
        <authorList>
            <person name="Dalloul R.A."/>
            <person name="Long J.A."/>
            <person name="Zimin A.V."/>
            <person name="Aslam L."/>
            <person name="Beal K."/>
            <person name="Blomberg L.A."/>
            <person name="Bouffard P."/>
            <person name="Burt D.W."/>
            <person name="Crasta O."/>
            <person name="Crooijmans R.P."/>
            <person name="Cooper K."/>
            <person name="Coulombe R.A."/>
            <person name="De S."/>
            <person name="Delany M.E."/>
            <person name="Dodgson J.B."/>
            <person name="Dong J.J."/>
            <person name="Evans C."/>
            <person name="Frederickson K.M."/>
            <person name="Flicek P."/>
            <person name="Florea L."/>
            <person name="Folkerts O."/>
            <person name="Groenen M.A."/>
            <person name="Harkins T.T."/>
            <person name="Herrero J."/>
            <person name="Hoffmann S."/>
            <person name="Megens H.J."/>
            <person name="Jiang A."/>
            <person name="de Jong P."/>
            <person name="Kaiser P."/>
            <person name="Kim H."/>
            <person name="Kim K.W."/>
            <person name="Kim S."/>
            <person name="Langenberger D."/>
            <person name="Lee M.K."/>
            <person name="Lee T."/>
            <person name="Mane S."/>
            <person name="Marcais G."/>
            <person name="Marz M."/>
            <person name="McElroy A.P."/>
            <person name="Modise T."/>
            <person name="Nefedov M."/>
            <person name="Notredame C."/>
            <person name="Paton I.R."/>
            <person name="Payne W.S."/>
            <person name="Pertea G."/>
            <person name="Prickett D."/>
            <person name="Puiu D."/>
            <person name="Qioa D."/>
            <person name="Raineri E."/>
            <person name="Ruffier M."/>
            <person name="Salzberg S.L."/>
            <person name="Schatz M.C."/>
            <person name="Scheuring C."/>
            <person name="Schmidt C.J."/>
            <person name="Schroeder S."/>
            <person name="Searle S.M."/>
            <person name="Smith E.J."/>
            <person name="Smith J."/>
            <person name="Sonstegard T.S."/>
            <person name="Stadler P.F."/>
            <person name="Tafer H."/>
            <person name="Tu Z.J."/>
            <person name="Van Tassell C.P."/>
            <person name="Vilella A.J."/>
            <person name="Williams K.P."/>
            <person name="Yorke J.A."/>
            <person name="Zhang L."/>
            <person name="Zhang H.B."/>
            <person name="Zhang X."/>
            <person name="Zhang Y."/>
            <person name="Reed K.M."/>
        </authorList>
    </citation>
    <scope>NUCLEOTIDE SEQUENCE [LARGE SCALE GENOMIC DNA]</scope>
</reference>
<dbReference type="InParanoid" id="A0A803YFN9"/>
<name>A0A803YFN9_MELGA</name>
<dbReference type="Proteomes" id="UP000001645">
    <property type="component" value="Chromosome 26"/>
</dbReference>
<reference evidence="3" key="2">
    <citation type="submission" date="2025-08" db="UniProtKB">
        <authorList>
            <consortium name="Ensembl"/>
        </authorList>
    </citation>
    <scope>IDENTIFICATION</scope>
</reference>
<dbReference type="AlphaFoldDB" id="A0A803YFN9"/>
<dbReference type="GO" id="GO:0045595">
    <property type="term" value="P:regulation of cell differentiation"/>
    <property type="evidence" value="ECO:0007669"/>
    <property type="project" value="TreeGrafter"/>
</dbReference>
<accession>A0A803YFN9</accession>
<keyword evidence="4" id="KW-1185">Reference proteome</keyword>
<evidence type="ECO:0000256" key="1">
    <source>
        <dbReference type="ARBA" id="ARBA00004370"/>
    </source>
</evidence>
<reference evidence="3" key="3">
    <citation type="submission" date="2025-09" db="UniProtKB">
        <authorList>
            <consortium name="Ensembl"/>
        </authorList>
    </citation>
    <scope>IDENTIFICATION</scope>
</reference>
<dbReference type="GO" id="GO:0016020">
    <property type="term" value="C:membrane"/>
    <property type="evidence" value="ECO:0007669"/>
    <property type="project" value="UniProtKB-SubCell"/>
</dbReference>